<dbReference type="STRING" id="329726.AM1_1340"/>
<dbReference type="KEGG" id="amr:AM1_1340"/>
<dbReference type="HOGENOM" id="CLU_1824359_0_0_3"/>
<dbReference type="RefSeq" id="WP_012161909.1">
    <property type="nucleotide sequence ID" value="NC_009925.1"/>
</dbReference>
<sequence length="152" mass="16607">MQTIAVTGPRQLTAHQRTKALSDLQRLKIYPNWLVGDASGLDKLARSIGQTHHLNLQIYEKRSELPHRAQGVERSTRMIKALATAVGTLHAWPNKPAPHQLIPSRSWPTGAAGSGTWGTIALAVGLGIPVKLHPLAEIDIPSWLQSEQLTLL</sequence>
<evidence type="ECO:0000313" key="2">
    <source>
        <dbReference type="Proteomes" id="UP000000268"/>
    </source>
</evidence>
<protein>
    <submittedName>
        <fullName evidence="1">Uncharacterized protein</fullName>
    </submittedName>
</protein>
<dbReference type="OrthoDB" id="510887at2"/>
<dbReference type="eggNOG" id="ENOG5032YQM">
    <property type="taxonomic scope" value="Bacteria"/>
</dbReference>
<proteinExistence type="predicted"/>
<reference evidence="1 2" key="1">
    <citation type="journal article" date="2008" name="Proc. Natl. Acad. Sci. U.S.A.">
        <title>Niche adaptation and genome expansion in the chlorophyll d-producing cyanobacterium Acaryochloris marina.</title>
        <authorList>
            <person name="Swingley W.D."/>
            <person name="Chen M."/>
            <person name="Cheung P.C."/>
            <person name="Conrad A.L."/>
            <person name="Dejesa L.C."/>
            <person name="Hao J."/>
            <person name="Honchak B.M."/>
            <person name="Karbach L.E."/>
            <person name="Kurdoglu A."/>
            <person name="Lahiri S."/>
            <person name="Mastrian S.D."/>
            <person name="Miyashita H."/>
            <person name="Page L."/>
            <person name="Ramakrishna P."/>
            <person name="Satoh S."/>
            <person name="Sattley W.M."/>
            <person name="Shimada Y."/>
            <person name="Taylor H.L."/>
            <person name="Tomo T."/>
            <person name="Tsuchiya T."/>
            <person name="Wang Z.T."/>
            <person name="Raymond J."/>
            <person name="Mimuro M."/>
            <person name="Blankenship R.E."/>
            <person name="Touchman J.W."/>
        </authorList>
    </citation>
    <scope>NUCLEOTIDE SEQUENCE [LARGE SCALE GENOMIC DNA]</scope>
    <source>
        <strain evidence="2">MBIC 11017</strain>
    </source>
</reference>
<dbReference type="Proteomes" id="UP000000268">
    <property type="component" value="Chromosome"/>
</dbReference>
<organism evidence="1 2">
    <name type="scientific">Acaryochloris marina (strain MBIC 11017)</name>
    <dbReference type="NCBI Taxonomy" id="329726"/>
    <lineage>
        <taxon>Bacteria</taxon>
        <taxon>Bacillati</taxon>
        <taxon>Cyanobacteriota</taxon>
        <taxon>Cyanophyceae</taxon>
        <taxon>Acaryochloridales</taxon>
        <taxon>Acaryochloridaceae</taxon>
        <taxon>Acaryochloris</taxon>
    </lineage>
</organism>
<dbReference type="EMBL" id="CP000828">
    <property type="protein sequence ID" value="ABW26374.1"/>
    <property type="molecule type" value="Genomic_DNA"/>
</dbReference>
<name>B0C6F3_ACAM1</name>
<evidence type="ECO:0000313" key="1">
    <source>
        <dbReference type="EMBL" id="ABW26374.1"/>
    </source>
</evidence>
<keyword evidence="2" id="KW-1185">Reference proteome</keyword>
<dbReference type="AlphaFoldDB" id="B0C6F3"/>
<gene>
    <name evidence="1" type="ordered locus">AM1_1340</name>
</gene>
<accession>B0C6F3</accession>